<accession>A0ABN7V951</accession>
<proteinExistence type="predicted"/>
<reference evidence="1 2" key="1">
    <citation type="submission" date="2021-06" db="EMBL/GenBank/DDBJ databases">
        <authorList>
            <person name="Kallberg Y."/>
            <person name="Tangrot J."/>
            <person name="Rosling A."/>
        </authorList>
    </citation>
    <scope>NUCLEOTIDE SEQUENCE [LARGE SCALE GENOMIC DNA]</scope>
    <source>
        <strain evidence="1 2">120-4 pot B 10/14</strain>
    </source>
</reference>
<evidence type="ECO:0000313" key="2">
    <source>
        <dbReference type="Proteomes" id="UP000789901"/>
    </source>
</evidence>
<gene>
    <name evidence="1" type="ORF">GMARGA_LOCUS15843</name>
</gene>
<comment type="caution">
    <text evidence="1">The sequence shown here is derived from an EMBL/GenBank/DDBJ whole genome shotgun (WGS) entry which is preliminary data.</text>
</comment>
<sequence>MQPNLYHIFWDLEYLTEKLTSEENAQLIYSSFNYKITSYNLYKGPNALEKFIDKLEEELTEIQADLSSFAEIIIEKCYICEKLFIEPVPEILQQFEEANHQLLKYYPKKKDVQKKYQQALNNLNYKVKDYDHINKKFRDPAHDACNKKLQIEVVVRFTSDKLKYIPKNIKLWILGSSDF</sequence>
<protein>
    <submittedName>
        <fullName evidence="1">17450_t:CDS:1</fullName>
    </submittedName>
</protein>
<dbReference type="Proteomes" id="UP000789901">
    <property type="component" value="Unassembled WGS sequence"/>
</dbReference>
<dbReference type="EMBL" id="CAJVQB010011164">
    <property type="protein sequence ID" value="CAG8745675.1"/>
    <property type="molecule type" value="Genomic_DNA"/>
</dbReference>
<evidence type="ECO:0000313" key="1">
    <source>
        <dbReference type="EMBL" id="CAG8745675.1"/>
    </source>
</evidence>
<organism evidence="1 2">
    <name type="scientific">Gigaspora margarita</name>
    <dbReference type="NCBI Taxonomy" id="4874"/>
    <lineage>
        <taxon>Eukaryota</taxon>
        <taxon>Fungi</taxon>
        <taxon>Fungi incertae sedis</taxon>
        <taxon>Mucoromycota</taxon>
        <taxon>Glomeromycotina</taxon>
        <taxon>Glomeromycetes</taxon>
        <taxon>Diversisporales</taxon>
        <taxon>Gigasporaceae</taxon>
        <taxon>Gigaspora</taxon>
    </lineage>
</organism>
<keyword evidence="2" id="KW-1185">Reference proteome</keyword>
<name>A0ABN7V951_GIGMA</name>